<feature type="compositionally biased region" description="Low complexity" evidence="1">
    <location>
        <begin position="122"/>
        <end position="134"/>
    </location>
</feature>
<name>A0AA88MRT9_CHASR</name>
<accession>A0AA88MRT9</accession>
<evidence type="ECO:0000256" key="1">
    <source>
        <dbReference type="SAM" id="MobiDB-lite"/>
    </source>
</evidence>
<evidence type="ECO:0000313" key="3">
    <source>
        <dbReference type="Proteomes" id="UP001187415"/>
    </source>
</evidence>
<proteinExistence type="predicted"/>
<dbReference type="EMBL" id="JAUPFM010000008">
    <property type="protein sequence ID" value="KAK2844026.1"/>
    <property type="molecule type" value="Genomic_DNA"/>
</dbReference>
<organism evidence="2 3">
    <name type="scientific">Channa striata</name>
    <name type="common">Snakehead murrel</name>
    <name type="synonym">Ophicephalus striatus</name>
    <dbReference type="NCBI Taxonomy" id="64152"/>
    <lineage>
        <taxon>Eukaryota</taxon>
        <taxon>Metazoa</taxon>
        <taxon>Chordata</taxon>
        <taxon>Craniata</taxon>
        <taxon>Vertebrata</taxon>
        <taxon>Euteleostomi</taxon>
        <taxon>Actinopterygii</taxon>
        <taxon>Neopterygii</taxon>
        <taxon>Teleostei</taxon>
        <taxon>Neoteleostei</taxon>
        <taxon>Acanthomorphata</taxon>
        <taxon>Anabantaria</taxon>
        <taxon>Anabantiformes</taxon>
        <taxon>Channoidei</taxon>
        <taxon>Channidae</taxon>
        <taxon>Channa</taxon>
    </lineage>
</organism>
<dbReference type="AlphaFoldDB" id="A0AA88MRT9"/>
<sequence>MSRLESLKVLISQRLTAAVEELFGHLETTISEYEEEVKCRYHKLLDAASEAEGELQTAAVQQRLVIKEEDDFEGPHIKEEKHDFWSSQDLTSRLQGPHGEDTTAFPFSHIYVKNEENREAEPSSSSSPELMRAEANGEDCGGPDANRTCAQDISGLSGSDDTSLGCCQAKTEDCADDWKEIRKCQSSRLAAAVDEIFGLLETTISNYEEEIRRQRRLLQAERSEFLNNKAGSEKVLRLVPSLFRGVTSGHLRGLGPGAAFDKSCFSFQCLGQVKGNGGRKSGMAGPSA</sequence>
<dbReference type="Proteomes" id="UP001187415">
    <property type="component" value="Unassembled WGS sequence"/>
</dbReference>
<reference evidence="2" key="1">
    <citation type="submission" date="2023-07" db="EMBL/GenBank/DDBJ databases">
        <title>Chromosome-level Genome Assembly of Striped Snakehead (Channa striata).</title>
        <authorList>
            <person name="Liu H."/>
        </authorList>
    </citation>
    <scope>NUCLEOTIDE SEQUENCE</scope>
    <source>
        <strain evidence="2">Gz</strain>
        <tissue evidence="2">Muscle</tissue>
    </source>
</reference>
<gene>
    <name evidence="2" type="ORF">Q5P01_010685</name>
</gene>
<feature type="region of interest" description="Disordered" evidence="1">
    <location>
        <begin position="115"/>
        <end position="144"/>
    </location>
</feature>
<keyword evidence="3" id="KW-1185">Reference proteome</keyword>
<evidence type="ECO:0000313" key="2">
    <source>
        <dbReference type="EMBL" id="KAK2844026.1"/>
    </source>
</evidence>
<comment type="caution">
    <text evidence="2">The sequence shown here is derived from an EMBL/GenBank/DDBJ whole genome shotgun (WGS) entry which is preliminary data.</text>
</comment>
<protein>
    <submittedName>
        <fullName evidence="2">Uncharacterized protein</fullName>
    </submittedName>
</protein>